<keyword evidence="4" id="KW-0804">Transcription</keyword>
<evidence type="ECO:0000256" key="3">
    <source>
        <dbReference type="ARBA" id="ARBA00023125"/>
    </source>
</evidence>
<evidence type="ECO:0000256" key="1">
    <source>
        <dbReference type="ARBA" id="ARBA00005820"/>
    </source>
</evidence>
<dbReference type="InterPro" id="IPR051677">
    <property type="entry name" value="AfsR-DnrI-RedD_regulator"/>
</dbReference>
<keyword evidence="3 5" id="KW-0238">DNA-binding</keyword>
<dbReference type="SMART" id="SM00862">
    <property type="entry name" value="Trans_reg_C"/>
    <property type="match status" value="1"/>
</dbReference>
<evidence type="ECO:0000259" key="6">
    <source>
        <dbReference type="PROSITE" id="PS51755"/>
    </source>
</evidence>
<evidence type="ECO:0000256" key="2">
    <source>
        <dbReference type="ARBA" id="ARBA00023015"/>
    </source>
</evidence>
<proteinExistence type="inferred from homology"/>
<comment type="similarity">
    <text evidence="1">Belongs to the AfsR/DnrI/RedD regulatory family.</text>
</comment>
<dbReference type="Pfam" id="PF00486">
    <property type="entry name" value="Trans_reg_C"/>
    <property type="match status" value="1"/>
</dbReference>
<keyword evidence="2" id="KW-0805">Transcription regulation</keyword>
<reference evidence="7" key="1">
    <citation type="submission" date="2020-07" db="EMBL/GenBank/DDBJ databases">
        <authorList>
            <person name="Tarantini F.S."/>
            <person name="Hong K.W."/>
            <person name="Chan K.G."/>
        </authorList>
    </citation>
    <scope>NUCLEOTIDE SEQUENCE</scope>
    <source>
        <strain evidence="7">32-07</strain>
    </source>
</reference>
<protein>
    <submittedName>
        <fullName evidence="7">AfsR/SARP family transcriptional regulator</fullName>
    </submittedName>
</protein>
<organism evidence="7 8">
    <name type="scientific">Actinomadura graeca</name>
    <dbReference type="NCBI Taxonomy" id="2750812"/>
    <lineage>
        <taxon>Bacteria</taxon>
        <taxon>Bacillati</taxon>
        <taxon>Actinomycetota</taxon>
        <taxon>Actinomycetes</taxon>
        <taxon>Streptosporangiales</taxon>
        <taxon>Thermomonosporaceae</taxon>
        <taxon>Actinomadura</taxon>
    </lineage>
</organism>
<dbReference type="InterPro" id="IPR005158">
    <property type="entry name" value="BTAD"/>
</dbReference>
<feature type="DNA-binding region" description="OmpR/PhoB-type" evidence="5">
    <location>
        <begin position="1"/>
        <end position="109"/>
    </location>
</feature>
<accession>A0ABX8QXH7</accession>
<dbReference type="PROSITE" id="PS51755">
    <property type="entry name" value="OMPR_PHOB"/>
    <property type="match status" value="1"/>
</dbReference>
<dbReference type="InterPro" id="IPR011990">
    <property type="entry name" value="TPR-like_helical_dom_sf"/>
</dbReference>
<dbReference type="SUPFAM" id="SSF48452">
    <property type="entry name" value="TPR-like"/>
    <property type="match status" value="1"/>
</dbReference>
<evidence type="ECO:0000256" key="4">
    <source>
        <dbReference type="ARBA" id="ARBA00023163"/>
    </source>
</evidence>
<dbReference type="EMBL" id="CP059572">
    <property type="protein sequence ID" value="QXJ23398.1"/>
    <property type="molecule type" value="Genomic_DNA"/>
</dbReference>
<dbReference type="RefSeq" id="WP_231329086.1">
    <property type="nucleotide sequence ID" value="NZ_CP059572.1"/>
</dbReference>
<evidence type="ECO:0000313" key="7">
    <source>
        <dbReference type="EMBL" id="QXJ23398.1"/>
    </source>
</evidence>
<dbReference type="SMART" id="SM01043">
    <property type="entry name" value="BTAD"/>
    <property type="match status" value="1"/>
</dbReference>
<dbReference type="CDD" id="cd15831">
    <property type="entry name" value="BTAD"/>
    <property type="match status" value="1"/>
</dbReference>
<dbReference type="InterPro" id="IPR016032">
    <property type="entry name" value="Sig_transdc_resp-reg_C-effctor"/>
</dbReference>
<dbReference type="Proteomes" id="UP001049518">
    <property type="component" value="Chromosome"/>
</dbReference>
<name>A0ABX8QXH7_9ACTN</name>
<gene>
    <name evidence="7" type="ORF">AGRA3207_004545</name>
</gene>
<dbReference type="PANTHER" id="PTHR35807">
    <property type="entry name" value="TRANSCRIPTIONAL REGULATOR REDD-RELATED"/>
    <property type="match status" value="1"/>
</dbReference>
<keyword evidence="8" id="KW-1185">Reference proteome</keyword>
<dbReference type="Pfam" id="PF03704">
    <property type="entry name" value="BTAD"/>
    <property type="match status" value="1"/>
</dbReference>
<dbReference type="InterPro" id="IPR036388">
    <property type="entry name" value="WH-like_DNA-bd_sf"/>
</dbReference>
<dbReference type="PANTHER" id="PTHR35807:SF1">
    <property type="entry name" value="TRANSCRIPTIONAL REGULATOR REDD"/>
    <property type="match status" value="1"/>
</dbReference>
<evidence type="ECO:0000313" key="8">
    <source>
        <dbReference type="Proteomes" id="UP001049518"/>
    </source>
</evidence>
<evidence type="ECO:0000256" key="5">
    <source>
        <dbReference type="PROSITE-ProRule" id="PRU01091"/>
    </source>
</evidence>
<dbReference type="Gene3D" id="1.25.40.10">
    <property type="entry name" value="Tetratricopeptide repeat domain"/>
    <property type="match status" value="1"/>
</dbReference>
<dbReference type="InterPro" id="IPR001867">
    <property type="entry name" value="OmpR/PhoB-type_DNA-bd"/>
</dbReference>
<dbReference type="Gene3D" id="1.10.10.10">
    <property type="entry name" value="Winged helix-like DNA-binding domain superfamily/Winged helix DNA-binding domain"/>
    <property type="match status" value="1"/>
</dbReference>
<sequence length="272" mass="30189">MPIDGSTINIEARMLGPLQVKTRQRSAVPSAAKPRTLLALLALNLDRHLSVDTLIYELWEDDPPRSAAITLQTYVLQVRRQLAEASDVCPRTISASVLRTVKAGYVFDPAQAWVDVHEFHRLADRGELADRAGRTDEAASLYRAAEELCAGSPLVDVEHGPALRAEVARLEQAALCVTERRIAAELRMGYHRAALGELASLVMRHPFHEDLHAQYMVALYRSGNRAGALDVFQKIRRTMTTELGLEPARKLRDLQEAIINADTVPEVLLRSS</sequence>
<dbReference type="SUPFAM" id="SSF46894">
    <property type="entry name" value="C-terminal effector domain of the bipartite response regulators"/>
    <property type="match status" value="1"/>
</dbReference>
<feature type="domain" description="OmpR/PhoB-type" evidence="6">
    <location>
        <begin position="1"/>
        <end position="109"/>
    </location>
</feature>